<evidence type="ECO:0000313" key="7">
    <source>
        <dbReference type="Proteomes" id="UP000811246"/>
    </source>
</evidence>
<dbReference type="GO" id="GO:0009909">
    <property type="term" value="P:regulation of flower development"/>
    <property type="evidence" value="ECO:0007669"/>
    <property type="project" value="InterPro"/>
</dbReference>
<comment type="caution">
    <text evidence="6">The sequence shown here is derived from an EMBL/GenBank/DDBJ whole genome shotgun (WGS) entry which is preliminary data.</text>
</comment>
<feature type="region of interest" description="Disordered" evidence="4">
    <location>
        <begin position="22"/>
        <end position="51"/>
    </location>
</feature>
<dbReference type="PANTHER" id="PTHR31319">
    <property type="entry name" value="ZINC FINGER PROTEIN CONSTANS-LIKE 4"/>
    <property type="match status" value="1"/>
</dbReference>
<accession>A0A922AHW2</accession>
<evidence type="ECO:0000313" key="6">
    <source>
        <dbReference type="EMBL" id="KAG6681592.1"/>
    </source>
</evidence>
<dbReference type="OrthoDB" id="153872at2759"/>
<dbReference type="PROSITE" id="PS51017">
    <property type="entry name" value="CCT"/>
    <property type="match status" value="1"/>
</dbReference>
<sequence>MTSSSTSDSSSSLWHKYSHSSTSVSSLSPFQHFPYPPPPAPLPKDSRAMYTPPNTVFSRAADFSGLSTSQELTLPLALPSAPFLPPNLLLPDHLSASELDCVPDALRTLNSEVGNSSSCSGCSSYGSPNSLASQGPSFIQRSVSSHSLLKNGFRQLVSPTREFLDSDESPVRRVFSTGDLQRIKMVQRCHRSESPLSNENSIIIESMSKASKYSPEEKKERIERYRSKRNQRNFNKKIKYACRKTLADSRPRIRGRFARNDEIEKSSQVQWSHMGGEEEEEDDEDWINFISTFSANMGT</sequence>
<evidence type="ECO:0000256" key="3">
    <source>
        <dbReference type="PROSITE-ProRule" id="PRU00357"/>
    </source>
</evidence>
<dbReference type="EMBL" id="CM031837">
    <property type="protein sequence ID" value="KAG6681592.1"/>
    <property type="molecule type" value="Genomic_DNA"/>
</dbReference>
<gene>
    <name evidence="6" type="ORF">I3842_13G101400</name>
</gene>
<dbReference type="GO" id="GO:0003700">
    <property type="term" value="F:DNA-binding transcription factor activity"/>
    <property type="evidence" value="ECO:0007669"/>
    <property type="project" value="TreeGrafter"/>
</dbReference>
<dbReference type="Proteomes" id="UP000811246">
    <property type="component" value="Chromosome 13"/>
</dbReference>
<comment type="subcellular location">
    <subcellularLocation>
        <location evidence="1 3">Nucleus</location>
    </subcellularLocation>
</comment>
<name>A0A922AHW2_CARIL</name>
<organism evidence="6 7">
    <name type="scientific">Carya illinoinensis</name>
    <name type="common">Pecan</name>
    <dbReference type="NCBI Taxonomy" id="32201"/>
    <lineage>
        <taxon>Eukaryota</taxon>
        <taxon>Viridiplantae</taxon>
        <taxon>Streptophyta</taxon>
        <taxon>Embryophyta</taxon>
        <taxon>Tracheophyta</taxon>
        <taxon>Spermatophyta</taxon>
        <taxon>Magnoliopsida</taxon>
        <taxon>eudicotyledons</taxon>
        <taxon>Gunneridae</taxon>
        <taxon>Pentapetalae</taxon>
        <taxon>rosids</taxon>
        <taxon>fabids</taxon>
        <taxon>Fagales</taxon>
        <taxon>Juglandaceae</taxon>
        <taxon>Carya</taxon>
    </lineage>
</organism>
<dbReference type="InterPro" id="IPR010402">
    <property type="entry name" value="CCT_domain"/>
</dbReference>
<evidence type="ECO:0000259" key="5">
    <source>
        <dbReference type="PROSITE" id="PS51017"/>
    </source>
</evidence>
<dbReference type="AlphaFoldDB" id="A0A922AHW2"/>
<keyword evidence="2 3" id="KW-0539">Nucleus</keyword>
<proteinExistence type="predicted"/>
<protein>
    <recommendedName>
        <fullName evidence="5">CCT domain-containing protein</fullName>
    </recommendedName>
</protein>
<dbReference type="InterPro" id="IPR045281">
    <property type="entry name" value="CONSTANS-like"/>
</dbReference>
<dbReference type="PANTHER" id="PTHR31319:SF114">
    <property type="entry name" value="OS12G0262400 PROTEIN"/>
    <property type="match status" value="1"/>
</dbReference>
<dbReference type="Pfam" id="PF06203">
    <property type="entry name" value="CCT"/>
    <property type="match status" value="1"/>
</dbReference>
<feature type="domain" description="CCT" evidence="5">
    <location>
        <begin position="218"/>
        <end position="260"/>
    </location>
</feature>
<evidence type="ECO:0000256" key="1">
    <source>
        <dbReference type="ARBA" id="ARBA00004123"/>
    </source>
</evidence>
<dbReference type="GO" id="GO:0005634">
    <property type="term" value="C:nucleus"/>
    <property type="evidence" value="ECO:0007669"/>
    <property type="project" value="UniProtKB-SubCell"/>
</dbReference>
<evidence type="ECO:0000256" key="2">
    <source>
        <dbReference type="ARBA" id="ARBA00023242"/>
    </source>
</evidence>
<evidence type="ECO:0000256" key="4">
    <source>
        <dbReference type="SAM" id="MobiDB-lite"/>
    </source>
</evidence>
<reference evidence="6" key="1">
    <citation type="submission" date="2021-01" db="EMBL/GenBank/DDBJ databases">
        <authorList>
            <person name="Lovell J.T."/>
            <person name="Bentley N."/>
            <person name="Bhattarai G."/>
            <person name="Jenkins J.W."/>
            <person name="Sreedasyam A."/>
            <person name="Alarcon Y."/>
            <person name="Bock C."/>
            <person name="Boston L."/>
            <person name="Carlson J."/>
            <person name="Cervantes K."/>
            <person name="Clermont K."/>
            <person name="Krom N."/>
            <person name="Kubenka K."/>
            <person name="Mamidi S."/>
            <person name="Mattison C."/>
            <person name="Monteros M."/>
            <person name="Pisani C."/>
            <person name="Plott C."/>
            <person name="Rajasekar S."/>
            <person name="Rhein H.S."/>
            <person name="Rohla C."/>
            <person name="Song M."/>
            <person name="Hilaire R.S."/>
            <person name="Shu S."/>
            <person name="Wells L."/>
            <person name="Wang X."/>
            <person name="Webber J."/>
            <person name="Heerema R.J."/>
            <person name="Klein P."/>
            <person name="Conner P."/>
            <person name="Grauke L."/>
            <person name="Grimwood J."/>
            <person name="Schmutz J."/>
            <person name="Randall J.J."/>
        </authorList>
    </citation>
    <scope>NUCLEOTIDE SEQUENCE</scope>
    <source>
        <tissue evidence="6">Leaf</tissue>
    </source>
</reference>